<keyword evidence="1" id="KW-0472">Membrane</keyword>
<comment type="caution">
    <text evidence="2">The sequence shown here is derived from an EMBL/GenBank/DDBJ whole genome shotgun (WGS) entry which is preliminary data.</text>
</comment>
<reference evidence="2 3" key="1">
    <citation type="submission" date="2023-05" db="EMBL/GenBank/DDBJ databases">
        <title>Flavobacterium sedimenti sp. nov., isolated from the sediment.</title>
        <authorList>
            <person name="Wu N."/>
        </authorList>
    </citation>
    <scope>NUCLEOTIDE SEQUENCE [LARGE SCALE GENOMIC DNA]</scope>
    <source>
        <strain evidence="2 3">YZ-48</strain>
    </source>
</reference>
<evidence type="ECO:0008006" key="4">
    <source>
        <dbReference type="Google" id="ProtNLM"/>
    </source>
</evidence>
<organism evidence="2 3">
    <name type="scientific">Flavobacterium sedimenticola</name>
    <dbReference type="NCBI Taxonomy" id="3043286"/>
    <lineage>
        <taxon>Bacteria</taxon>
        <taxon>Pseudomonadati</taxon>
        <taxon>Bacteroidota</taxon>
        <taxon>Flavobacteriia</taxon>
        <taxon>Flavobacteriales</taxon>
        <taxon>Flavobacteriaceae</taxon>
        <taxon>Flavobacterium</taxon>
    </lineage>
</organism>
<proteinExistence type="predicted"/>
<sequence length="124" mass="14765">MNKPDKKIKELNIIMIVYTIVILYSLYSSLRRQDYLSREYSFTVAKTIKYEFNKGWKNCIKYKYYVNNKKFEGCLTIDSEKKCSIGKFYKVRFSKIKPDISEIYVNEEIIDSAEISNAGFDFKK</sequence>
<gene>
    <name evidence="2" type="ORF">QHT84_04950</name>
</gene>
<keyword evidence="1" id="KW-0812">Transmembrane</keyword>
<dbReference type="Proteomes" id="UP001230035">
    <property type="component" value="Unassembled WGS sequence"/>
</dbReference>
<feature type="transmembrane region" description="Helical" evidence="1">
    <location>
        <begin position="12"/>
        <end position="30"/>
    </location>
</feature>
<evidence type="ECO:0000313" key="3">
    <source>
        <dbReference type="Proteomes" id="UP001230035"/>
    </source>
</evidence>
<dbReference type="RefSeq" id="WP_283238444.1">
    <property type="nucleotide sequence ID" value="NZ_JASGBP010000002.1"/>
</dbReference>
<accession>A0ABT6XPJ4</accession>
<keyword evidence="1" id="KW-1133">Transmembrane helix</keyword>
<evidence type="ECO:0000313" key="2">
    <source>
        <dbReference type="EMBL" id="MDI9256757.1"/>
    </source>
</evidence>
<dbReference type="EMBL" id="JASGBP010000002">
    <property type="protein sequence ID" value="MDI9256757.1"/>
    <property type="molecule type" value="Genomic_DNA"/>
</dbReference>
<name>A0ABT6XPJ4_9FLAO</name>
<evidence type="ECO:0000256" key="1">
    <source>
        <dbReference type="SAM" id="Phobius"/>
    </source>
</evidence>
<protein>
    <recommendedName>
        <fullName evidence="4">DUF3301 domain-containing protein</fullName>
    </recommendedName>
</protein>
<keyword evidence="3" id="KW-1185">Reference proteome</keyword>